<comment type="caution">
    <text evidence="1">The sequence shown here is derived from an EMBL/GenBank/DDBJ whole genome shotgun (WGS) entry which is preliminary data.</text>
</comment>
<dbReference type="AlphaFoldDB" id="A0A834GTQ9"/>
<accession>A0A834GTQ9</accession>
<reference evidence="1" key="1">
    <citation type="submission" date="2019-11" db="EMBL/GenBank/DDBJ databases">
        <authorList>
            <person name="Liu Y."/>
            <person name="Hou J."/>
            <person name="Li T.-Q."/>
            <person name="Guan C.-H."/>
            <person name="Wu X."/>
            <person name="Wu H.-Z."/>
            <person name="Ling F."/>
            <person name="Zhang R."/>
            <person name="Shi X.-G."/>
            <person name="Ren J.-P."/>
            <person name="Chen E.-F."/>
            <person name="Sun J.-M."/>
        </authorList>
    </citation>
    <scope>NUCLEOTIDE SEQUENCE</scope>
    <source>
        <strain evidence="1">Adult_tree_wgs_1</strain>
        <tissue evidence="1">Leaves</tissue>
    </source>
</reference>
<sequence>MEMVRKIVIRAALGAQQTISENAKVAMQGYLNHLLGNLDIVNSREVCKFLEVFKLSFLKEHGPKLKEGYVMVKHLAKIPKDDDCYACFWAVLKPGFLALLEDPFDTNL</sequence>
<evidence type="ECO:0000313" key="2">
    <source>
        <dbReference type="Proteomes" id="UP000626092"/>
    </source>
</evidence>
<name>A0A834GTQ9_RHOSS</name>
<proteinExistence type="predicted"/>
<dbReference type="OrthoDB" id="1692708at2759"/>
<protein>
    <submittedName>
        <fullName evidence="1">Uncharacterized protein</fullName>
    </submittedName>
</protein>
<keyword evidence="2" id="KW-1185">Reference proteome</keyword>
<evidence type="ECO:0000313" key="1">
    <source>
        <dbReference type="EMBL" id="KAF7140826.1"/>
    </source>
</evidence>
<organism evidence="1 2">
    <name type="scientific">Rhododendron simsii</name>
    <name type="common">Sims's rhododendron</name>
    <dbReference type="NCBI Taxonomy" id="118357"/>
    <lineage>
        <taxon>Eukaryota</taxon>
        <taxon>Viridiplantae</taxon>
        <taxon>Streptophyta</taxon>
        <taxon>Embryophyta</taxon>
        <taxon>Tracheophyta</taxon>
        <taxon>Spermatophyta</taxon>
        <taxon>Magnoliopsida</taxon>
        <taxon>eudicotyledons</taxon>
        <taxon>Gunneridae</taxon>
        <taxon>Pentapetalae</taxon>
        <taxon>asterids</taxon>
        <taxon>Ericales</taxon>
        <taxon>Ericaceae</taxon>
        <taxon>Ericoideae</taxon>
        <taxon>Rhodoreae</taxon>
        <taxon>Rhododendron</taxon>
    </lineage>
</organism>
<dbReference type="EMBL" id="WJXA01000006">
    <property type="protein sequence ID" value="KAF7140826.1"/>
    <property type="molecule type" value="Genomic_DNA"/>
</dbReference>
<dbReference type="Proteomes" id="UP000626092">
    <property type="component" value="Unassembled WGS sequence"/>
</dbReference>
<gene>
    <name evidence="1" type="ORF">RHSIM_Rhsim06G0151400</name>
</gene>